<feature type="domain" description="HTH cro/C1-type" evidence="2">
    <location>
        <begin position="39"/>
        <end position="83"/>
    </location>
</feature>
<protein>
    <submittedName>
        <fullName evidence="3">Helix-turn-helix domain-containing protein</fullName>
    </submittedName>
</protein>
<reference evidence="3 4" key="1">
    <citation type="submission" date="2024-10" db="EMBL/GenBank/DDBJ databases">
        <title>The Natural Products Discovery Center: Release of the First 8490 Sequenced Strains for Exploring Actinobacteria Biosynthetic Diversity.</title>
        <authorList>
            <person name="Kalkreuter E."/>
            <person name="Kautsar S.A."/>
            <person name="Yang D."/>
            <person name="Bader C.D."/>
            <person name="Teijaro C.N."/>
            <person name="Fluegel L."/>
            <person name="Davis C.M."/>
            <person name="Simpson J.R."/>
            <person name="Lauterbach L."/>
            <person name="Steele A.D."/>
            <person name="Gui C."/>
            <person name="Meng S."/>
            <person name="Li G."/>
            <person name="Viehrig K."/>
            <person name="Ye F."/>
            <person name="Su P."/>
            <person name="Kiefer A.F."/>
            <person name="Nichols A."/>
            <person name="Cepeda A.J."/>
            <person name="Yan W."/>
            <person name="Fan B."/>
            <person name="Jiang Y."/>
            <person name="Adhikari A."/>
            <person name="Zheng C.-J."/>
            <person name="Schuster L."/>
            <person name="Cowan T.M."/>
            <person name="Smanski M.J."/>
            <person name="Chevrette M.G."/>
            <person name="De Carvalho L.P.S."/>
            <person name="Shen B."/>
        </authorList>
    </citation>
    <scope>NUCLEOTIDE SEQUENCE [LARGE SCALE GENOMIC DNA]</scope>
    <source>
        <strain evidence="3 4">NPDC049639</strain>
    </source>
</reference>
<dbReference type="InterPro" id="IPR001387">
    <property type="entry name" value="Cro/C1-type_HTH"/>
</dbReference>
<proteinExistence type="predicted"/>
<feature type="compositionally biased region" description="Basic and acidic residues" evidence="1">
    <location>
        <begin position="7"/>
        <end position="17"/>
    </location>
</feature>
<evidence type="ECO:0000256" key="1">
    <source>
        <dbReference type="SAM" id="MobiDB-lite"/>
    </source>
</evidence>
<keyword evidence="4" id="KW-1185">Reference proteome</keyword>
<dbReference type="RefSeq" id="WP_398273468.1">
    <property type="nucleotide sequence ID" value="NZ_JBITLV010000001.1"/>
</dbReference>
<evidence type="ECO:0000313" key="4">
    <source>
        <dbReference type="Proteomes" id="UP001612915"/>
    </source>
</evidence>
<dbReference type="InterPro" id="IPR010982">
    <property type="entry name" value="Lambda_DNA-bd_dom_sf"/>
</dbReference>
<evidence type="ECO:0000313" key="3">
    <source>
        <dbReference type="EMBL" id="MFI7585497.1"/>
    </source>
</evidence>
<dbReference type="SUPFAM" id="SSF47413">
    <property type="entry name" value="lambda repressor-like DNA-binding domains"/>
    <property type="match status" value="1"/>
</dbReference>
<dbReference type="Pfam" id="PF01381">
    <property type="entry name" value="HTH_3"/>
    <property type="match status" value="1"/>
</dbReference>
<feature type="region of interest" description="Disordered" evidence="1">
    <location>
        <begin position="1"/>
        <end position="21"/>
    </location>
</feature>
<dbReference type="Proteomes" id="UP001612915">
    <property type="component" value="Unassembled WGS sequence"/>
</dbReference>
<dbReference type="PROSITE" id="PS50943">
    <property type="entry name" value="HTH_CROC1"/>
    <property type="match status" value="1"/>
</dbReference>
<evidence type="ECO:0000259" key="2">
    <source>
        <dbReference type="PROSITE" id="PS50943"/>
    </source>
</evidence>
<accession>A0ABW8AIQ1</accession>
<comment type="caution">
    <text evidence="3">The sequence shown here is derived from an EMBL/GenBank/DDBJ whole genome shotgun (WGS) entry which is preliminary data.</text>
</comment>
<dbReference type="SMART" id="SM00530">
    <property type="entry name" value="HTH_XRE"/>
    <property type="match status" value="1"/>
</dbReference>
<dbReference type="CDD" id="cd00093">
    <property type="entry name" value="HTH_XRE"/>
    <property type="match status" value="1"/>
</dbReference>
<gene>
    <name evidence="3" type="ORF">ACIB24_00310</name>
</gene>
<name>A0ABW8AIQ1_9ACTN</name>
<sequence>MRRKDAVRRDSQGREIEGPPDTRAARLLAAARRRTLQYQSEVAEKAGIAPSAISAYETGTRQPTLPMLSKLLEATGHELVLDIRPLPSEFRLVTSEFGDAIRRQREAIVTLAGRYGLRDLHVNRNGRELFVDVSVATMMERRLFAAELEALLGFPVRVTPVAPEQRDELRGWTVRLGQDQGRAERSDQ</sequence>
<organism evidence="3 4">
    <name type="scientific">Spongisporangium articulatum</name>
    <dbReference type="NCBI Taxonomy" id="3362603"/>
    <lineage>
        <taxon>Bacteria</taxon>
        <taxon>Bacillati</taxon>
        <taxon>Actinomycetota</taxon>
        <taxon>Actinomycetes</taxon>
        <taxon>Kineosporiales</taxon>
        <taxon>Kineosporiaceae</taxon>
        <taxon>Spongisporangium</taxon>
    </lineage>
</organism>
<dbReference type="Gene3D" id="1.10.260.40">
    <property type="entry name" value="lambda repressor-like DNA-binding domains"/>
    <property type="match status" value="1"/>
</dbReference>
<dbReference type="EMBL" id="JBITLV010000001">
    <property type="protein sequence ID" value="MFI7585497.1"/>
    <property type="molecule type" value="Genomic_DNA"/>
</dbReference>